<organism evidence="3 4">
    <name type="scientific">Colletotrichum godetiae</name>
    <dbReference type="NCBI Taxonomy" id="1209918"/>
    <lineage>
        <taxon>Eukaryota</taxon>
        <taxon>Fungi</taxon>
        <taxon>Dikarya</taxon>
        <taxon>Ascomycota</taxon>
        <taxon>Pezizomycotina</taxon>
        <taxon>Sordariomycetes</taxon>
        <taxon>Hypocreomycetidae</taxon>
        <taxon>Glomerellales</taxon>
        <taxon>Glomerellaceae</taxon>
        <taxon>Colletotrichum</taxon>
        <taxon>Colletotrichum acutatum species complex</taxon>
    </lineage>
</organism>
<evidence type="ECO:0000313" key="3">
    <source>
        <dbReference type="EMBL" id="KAK1690608.1"/>
    </source>
</evidence>
<comment type="caution">
    <text evidence="3">The sequence shown here is derived from an EMBL/GenBank/DDBJ whole genome shotgun (WGS) entry which is preliminary data.</text>
</comment>
<keyword evidence="4" id="KW-1185">Reference proteome</keyword>
<gene>
    <name evidence="3" type="ORF">BDP55DRAFT_647816</name>
</gene>
<evidence type="ECO:0000313" key="4">
    <source>
        <dbReference type="Proteomes" id="UP001224890"/>
    </source>
</evidence>
<dbReference type="EMBL" id="JAHMHR010000005">
    <property type="protein sequence ID" value="KAK1690608.1"/>
    <property type="molecule type" value="Genomic_DNA"/>
</dbReference>
<evidence type="ECO:0000256" key="2">
    <source>
        <dbReference type="SAM" id="SignalP"/>
    </source>
</evidence>
<reference evidence="3" key="1">
    <citation type="submission" date="2021-06" db="EMBL/GenBank/DDBJ databases">
        <title>Comparative genomics, transcriptomics and evolutionary studies reveal genomic signatures of adaptation to plant cell wall in hemibiotrophic fungi.</title>
        <authorList>
            <consortium name="DOE Joint Genome Institute"/>
            <person name="Baroncelli R."/>
            <person name="Diaz J.F."/>
            <person name="Benocci T."/>
            <person name="Peng M."/>
            <person name="Battaglia E."/>
            <person name="Haridas S."/>
            <person name="Andreopoulos W."/>
            <person name="Labutti K."/>
            <person name="Pangilinan J."/>
            <person name="Floch G.L."/>
            <person name="Makela M.R."/>
            <person name="Henrissat B."/>
            <person name="Grigoriev I.V."/>
            <person name="Crouch J.A."/>
            <person name="De Vries R.P."/>
            <person name="Sukno S.A."/>
            <person name="Thon M.R."/>
        </authorList>
    </citation>
    <scope>NUCLEOTIDE SEQUENCE</scope>
    <source>
        <strain evidence="3">CBS 193.32</strain>
    </source>
</reference>
<dbReference type="GeneID" id="85458337"/>
<accession>A0AAJ0AVJ9</accession>
<sequence>MSGAALEAPFFLFALVLLLLRLPKRCESLLRFVHKGDGTTVIHLVGYWALVGSLEELWLARGRKKRKGEHSHFRCRSPDGNYCRATCWVGDSLGLAWGFDGFVSWRRTVGFLVMLVSVRARGIPTLPYLDPDEKACRPNKTSEGTEGKLTGRGGPFIPFP</sequence>
<evidence type="ECO:0008006" key="5">
    <source>
        <dbReference type="Google" id="ProtNLM"/>
    </source>
</evidence>
<dbReference type="RefSeq" id="XP_060434303.1">
    <property type="nucleotide sequence ID" value="XM_060573811.1"/>
</dbReference>
<name>A0AAJ0AVJ9_9PEZI</name>
<keyword evidence="2" id="KW-0732">Signal</keyword>
<protein>
    <recommendedName>
        <fullName evidence="5">Secreted protein</fullName>
    </recommendedName>
</protein>
<feature type="signal peptide" evidence="2">
    <location>
        <begin position="1"/>
        <end position="28"/>
    </location>
</feature>
<proteinExistence type="predicted"/>
<dbReference type="Proteomes" id="UP001224890">
    <property type="component" value="Unassembled WGS sequence"/>
</dbReference>
<feature type="region of interest" description="Disordered" evidence="1">
    <location>
        <begin position="134"/>
        <end position="160"/>
    </location>
</feature>
<feature type="chain" id="PRO_5042507908" description="Secreted protein" evidence="2">
    <location>
        <begin position="29"/>
        <end position="160"/>
    </location>
</feature>
<evidence type="ECO:0000256" key="1">
    <source>
        <dbReference type="SAM" id="MobiDB-lite"/>
    </source>
</evidence>
<dbReference type="AlphaFoldDB" id="A0AAJ0AVJ9"/>